<dbReference type="EMBL" id="RSDW01000001">
    <property type="protein sequence ID" value="RSL17384.1"/>
    <property type="molecule type" value="Genomic_DNA"/>
</dbReference>
<protein>
    <submittedName>
        <fullName evidence="2">Acetyltransferase (GNAT) family protein</fullName>
    </submittedName>
</protein>
<evidence type="ECO:0000259" key="1">
    <source>
        <dbReference type="PROSITE" id="PS51186"/>
    </source>
</evidence>
<dbReference type="GO" id="GO:0016747">
    <property type="term" value="F:acyltransferase activity, transferring groups other than amino-acyl groups"/>
    <property type="evidence" value="ECO:0007669"/>
    <property type="project" value="InterPro"/>
</dbReference>
<keyword evidence="2" id="KW-0808">Transferase</keyword>
<name>A0A428MKC0_9BACT</name>
<evidence type="ECO:0000313" key="2">
    <source>
        <dbReference type="EMBL" id="RSL17384.1"/>
    </source>
</evidence>
<organism evidence="2 3">
    <name type="scientific">Edaphobacter aggregans</name>
    <dbReference type="NCBI Taxonomy" id="570835"/>
    <lineage>
        <taxon>Bacteria</taxon>
        <taxon>Pseudomonadati</taxon>
        <taxon>Acidobacteriota</taxon>
        <taxon>Terriglobia</taxon>
        <taxon>Terriglobales</taxon>
        <taxon>Acidobacteriaceae</taxon>
        <taxon>Edaphobacter</taxon>
    </lineage>
</organism>
<sequence>MSISNAILRSTVYLKRHGLVATIRRVQLAGNRALFADRMAVLYCDLSERGLPQINVPVVLKVKRLRSLTELSAENLKTMTSFWNPKLANRNIRERFEKGASLWLVECQERLAGYGWTLQGRTMAPYYFPLAQDDVHLFDFHVFPLYRGRGINPYLICRILDGLATNCRGRAFIEVAEWNDPQLSSLRKTPFRCLGSARSFTIMGYTLVSWIKNDIVAQINKGTDPADQIFGTATK</sequence>
<evidence type="ECO:0000313" key="3">
    <source>
        <dbReference type="Proteomes" id="UP000269669"/>
    </source>
</evidence>
<dbReference type="Gene3D" id="3.40.630.30">
    <property type="match status" value="1"/>
</dbReference>
<keyword evidence="3" id="KW-1185">Reference proteome</keyword>
<dbReference type="PROSITE" id="PS51186">
    <property type="entry name" value="GNAT"/>
    <property type="match status" value="1"/>
</dbReference>
<dbReference type="RefSeq" id="WP_125485878.1">
    <property type="nucleotide sequence ID" value="NZ_RSDW01000001.1"/>
</dbReference>
<dbReference type="SUPFAM" id="SSF55729">
    <property type="entry name" value="Acyl-CoA N-acyltransferases (Nat)"/>
    <property type="match status" value="1"/>
</dbReference>
<comment type="caution">
    <text evidence="2">The sequence shown here is derived from an EMBL/GenBank/DDBJ whole genome shotgun (WGS) entry which is preliminary data.</text>
</comment>
<proteinExistence type="predicted"/>
<accession>A0A428MKC0</accession>
<dbReference type="AlphaFoldDB" id="A0A428MKC0"/>
<dbReference type="InterPro" id="IPR000182">
    <property type="entry name" value="GNAT_dom"/>
</dbReference>
<dbReference type="Proteomes" id="UP000269669">
    <property type="component" value="Unassembled WGS sequence"/>
</dbReference>
<feature type="domain" description="N-acetyltransferase" evidence="1">
    <location>
        <begin position="63"/>
        <end position="215"/>
    </location>
</feature>
<dbReference type="InterPro" id="IPR016181">
    <property type="entry name" value="Acyl_CoA_acyltransferase"/>
</dbReference>
<reference evidence="2 3" key="1">
    <citation type="submission" date="2018-12" db="EMBL/GenBank/DDBJ databases">
        <title>Sequencing of bacterial isolates from soil warming experiment in Harvard Forest, Massachusetts, USA.</title>
        <authorList>
            <person name="Deangelis K."/>
        </authorList>
    </citation>
    <scope>NUCLEOTIDE SEQUENCE [LARGE SCALE GENOMIC DNA]</scope>
    <source>
        <strain evidence="2 3">EB153</strain>
    </source>
</reference>
<gene>
    <name evidence="2" type="ORF">EDE15_2916</name>
</gene>
<dbReference type="OrthoDB" id="9792929at2"/>
<dbReference type="Pfam" id="PF00583">
    <property type="entry name" value="Acetyltransf_1"/>
    <property type="match status" value="1"/>
</dbReference>